<keyword evidence="7" id="KW-0679">Respiratory chain</keyword>
<gene>
    <name evidence="16" type="ORF">JXQ802_LOCUS20116</name>
</gene>
<dbReference type="AlphaFoldDB" id="A0A814QI61"/>
<comment type="caution">
    <text evidence="16">The sequence shown here is derived from an EMBL/GenBank/DDBJ whole genome shotgun (WGS) entry which is preliminary data.</text>
</comment>
<evidence type="ECO:0000256" key="15">
    <source>
        <dbReference type="SAM" id="MobiDB-lite"/>
    </source>
</evidence>
<dbReference type="EMBL" id="CAJNOL010000568">
    <property type="protein sequence ID" value="CAF1119369.1"/>
    <property type="molecule type" value="Genomic_DNA"/>
</dbReference>
<accession>A0A814QI61</accession>
<evidence type="ECO:0000256" key="3">
    <source>
        <dbReference type="ARBA" id="ARBA00005482"/>
    </source>
</evidence>
<evidence type="ECO:0000256" key="12">
    <source>
        <dbReference type="ARBA" id="ARBA00023136"/>
    </source>
</evidence>
<dbReference type="GO" id="GO:0005743">
    <property type="term" value="C:mitochondrial inner membrane"/>
    <property type="evidence" value="ECO:0007669"/>
    <property type="project" value="UniProtKB-SubCell"/>
</dbReference>
<comment type="subcellular location">
    <subcellularLocation>
        <location evidence="2">Mitochondrion inner membrane</location>
        <topology evidence="2">Peripheral membrane protein</topology>
        <orientation evidence="2">Matrix side</orientation>
    </subcellularLocation>
</comment>
<evidence type="ECO:0000256" key="8">
    <source>
        <dbReference type="ARBA" id="ARBA00022792"/>
    </source>
</evidence>
<evidence type="ECO:0000313" key="17">
    <source>
        <dbReference type="Proteomes" id="UP000663870"/>
    </source>
</evidence>
<name>A0A814QI61_9BILA</name>
<dbReference type="GO" id="GO:0006120">
    <property type="term" value="P:mitochondrial electron transport, NADH to ubiquinone"/>
    <property type="evidence" value="ECO:0007669"/>
    <property type="project" value="TreeGrafter"/>
</dbReference>
<evidence type="ECO:0000313" key="16">
    <source>
        <dbReference type="EMBL" id="CAF1119369.1"/>
    </source>
</evidence>
<evidence type="ECO:0000256" key="4">
    <source>
        <dbReference type="ARBA" id="ARBA00011533"/>
    </source>
</evidence>
<evidence type="ECO:0000256" key="14">
    <source>
        <dbReference type="ARBA" id="ARBA00033401"/>
    </source>
</evidence>
<comment type="similarity">
    <text evidence="3">Belongs to the complex I NDUFA7 subunit family.</text>
</comment>
<evidence type="ECO:0000256" key="6">
    <source>
        <dbReference type="ARBA" id="ARBA00022448"/>
    </source>
</evidence>
<keyword evidence="11" id="KW-0496">Mitochondrion</keyword>
<keyword evidence="8" id="KW-0999">Mitochondrion inner membrane</keyword>
<evidence type="ECO:0000256" key="11">
    <source>
        <dbReference type="ARBA" id="ARBA00023128"/>
    </source>
</evidence>
<evidence type="ECO:0000256" key="1">
    <source>
        <dbReference type="ARBA" id="ARBA00003195"/>
    </source>
</evidence>
<keyword evidence="17" id="KW-1185">Reference proteome</keyword>
<evidence type="ECO:0000256" key="13">
    <source>
        <dbReference type="ARBA" id="ARBA00030360"/>
    </source>
</evidence>
<evidence type="ECO:0000256" key="7">
    <source>
        <dbReference type="ARBA" id="ARBA00022660"/>
    </source>
</evidence>
<evidence type="ECO:0000256" key="5">
    <source>
        <dbReference type="ARBA" id="ARBA00016383"/>
    </source>
</evidence>
<feature type="region of interest" description="Disordered" evidence="15">
    <location>
        <begin position="142"/>
        <end position="165"/>
    </location>
</feature>
<dbReference type="Pfam" id="PF07347">
    <property type="entry name" value="CI-B14_5a"/>
    <property type="match status" value="1"/>
</dbReference>
<comment type="subunit">
    <text evidence="4">Complex I is composed of 45 different subunits.</text>
</comment>
<keyword evidence="6" id="KW-0813">Transport</keyword>
<keyword evidence="12" id="KW-0472">Membrane</keyword>
<evidence type="ECO:0000256" key="2">
    <source>
        <dbReference type="ARBA" id="ARBA00004443"/>
    </source>
</evidence>
<organism evidence="16 17">
    <name type="scientific">Rotaria sordida</name>
    <dbReference type="NCBI Taxonomy" id="392033"/>
    <lineage>
        <taxon>Eukaryota</taxon>
        <taxon>Metazoa</taxon>
        <taxon>Spiralia</taxon>
        <taxon>Gnathifera</taxon>
        <taxon>Rotifera</taxon>
        <taxon>Eurotatoria</taxon>
        <taxon>Bdelloidea</taxon>
        <taxon>Philodinida</taxon>
        <taxon>Philodinidae</taxon>
        <taxon>Rotaria</taxon>
    </lineage>
</organism>
<dbReference type="InterPro" id="IPR009947">
    <property type="entry name" value="NDUA7"/>
</dbReference>
<dbReference type="PANTHER" id="PTHR12485:SF1">
    <property type="entry name" value="NADH DEHYDROGENASE [UBIQUINONE] 1 ALPHA SUBCOMPLEX SUBUNIT 7"/>
    <property type="match status" value="1"/>
</dbReference>
<comment type="function">
    <text evidence="1">Accessory subunit of the mitochondrial membrane respiratory chain NADH dehydrogenase (Complex I), that is believed not to be involved in catalysis. Complex I functions in the transfer of electrons from NADH to the respiratory chain. The immediate electron acceptor for the enzyme is believed to be ubiquinone.</text>
</comment>
<dbReference type="Proteomes" id="UP000663870">
    <property type="component" value="Unassembled WGS sequence"/>
</dbReference>
<evidence type="ECO:0000256" key="10">
    <source>
        <dbReference type="ARBA" id="ARBA00022990"/>
    </source>
</evidence>
<reference evidence="16" key="1">
    <citation type="submission" date="2021-02" db="EMBL/GenBank/DDBJ databases">
        <authorList>
            <person name="Nowell W R."/>
        </authorList>
    </citation>
    <scope>NUCLEOTIDE SEQUENCE</scope>
</reference>
<protein>
    <recommendedName>
        <fullName evidence="5">NADH dehydrogenase [ubiquinone] 1 alpha subcomplex subunit 7</fullName>
    </recommendedName>
    <alternativeName>
        <fullName evidence="14">Complex I-B14.5a</fullName>
    </alternativeName>
    <alternativeName>
        <fullName evidence="13">NADH-ubiquinone oxidoreductase subunit B14.5a</fullName>
    </alternativeName>
</protein>
<dbReference type="PANTHER" id="PTHR12485">
    <property type="entry name" value="NADH-UBIQUINONE OXIDOREDUCTASE SUBUNIT B"/>
    <property type="match status" value="1"/>
</dbReference>
<sequence length="165" mass="18775">MSSNVKQVAEKAAPVVKRDINKWLAIIRQFLMLRDFTHNQRHEFEWSKRTQPQPFLPTGFAHKLNKNYYFDRDARRQVGPPQVVFSTTTNQQFLASSTPQQQLTAGTATQAAPQQSVNITSNTSEFVSINEAEKQTASLLAAQNNKEQKTRSQPRVPGKIFNWDG</sequence>
<proteinExistence type="inferred from homology"/>
<keyword evidence="9" id="KW-0249">Electron transport</keyword>
<keyword evidence="10" id="KW-0007">Acetylation</keyword>
<evidence type="ECO:0000256" key="9">
    <source>
        <dbReference type="ARBA" id="ARBA00022982"/>
    </source>
</evidence>